<gene>
    <name evidence="1" type="ORF">Gaeavirus14_10</name>
</gene>
<accession>A0A3G4ZZ93</accession>
<protein>
    <submittedName>
        <fullName evidence="1">Uncharacterized protein</fullName>
    </submittedName>
</protein>
<name>A0A3G4ZZ93_9VIRU</name>
<reference evidence="1" key="1">
    <citation type="submission" date="2018-10" db="EMBL/GenBank/DDBJ databases">
        <title>Hidden diversity of soil giant viruses.</title>
        <authorList>
            <person name="Schulz F."/>
            <person name="Alteio L."/>
            <person name="Goudeau D."/>
            <person name="Ryan E.M."/>
            <person name="Malmstrom R.R."/>
            <person name="Blanchard J."/>
            <person name="Woyke T."/>
        </authorList>
    </citation>
    <scope>NUCLEOTIDE SEQUENCE</scope>
    <source>
        <strain evidence="1">GAV1</strain>
    </source>
</reference>
<dbReference type="InterPro" id="IPR032675">
    <property type="entry name" value="LRR_dom_sf"/>
</dbReference>
<sequence length="366" mass="42421">MIRAPITIDISTLDKHHDAIHIYNRPTPLIINRISIQHNTSITTCKIESYYDLGTIYFNAHEIIDFSEYMFIMNVETIYVETDDDCNITDYTCFKKLQQFHLTSNCYKFITKLRLPNTLNKLIIQTNISIVGMTLPSDLQTIIIMFNSRPCYSDSEFDHSLTGFTFPSNLKRIEIIGNHLSTGIVFPDNLRELVLDFCHKCPLTDVIFPDRLRFIDFGYNTMLKDIVLPKYIEQIRISYNGLMSITDAVLPETLTCLELTYCDRHLSTCKIIIPSNFMDIKTYYHIVMDKRIIYPDTLRKLTIIDRELPSLDDLPRSIEELSIHSVLNNVTNLPMGLKKITISDMTDDDVKIKFNKLPYGCIVTII</sequence>
<dbReference type="EMBL" id="MK072212">
    <property type="protein sequence ID" value="AYV80180.1"/>
    <property type="molecule type" value="Genomic_DNA"/>
</dbReference>
<dbReference type="SUPFAM" id="SSF52058">
    <property type="entry name" value="L domain-like"/>
    <property type="match status" value="1"/>
</dbReference>
<organism evidence="1">
    <name type="scientific">Gaeavirus sp</name>
    <dbReference type="NCBI Taxonomy" id="2487767"/>
    <lineage>
        <taxon>Viruses</taxon>
        <taxon>Varidnaviria</taxon>
        <taxon>Bamfordvirae</taxon>
        <taxon>Nucleocytoviricota</taxon>
        <taxon>Megaviricetes</taxon>
        <taxon>Imitervirales</taxon>
        <taxon>Mimiviridae</taxon>
        <taxon>Klosneuvirinae</taxon>
    </lineage>
</organism>
<dbReference type="InterPro" id="IPR051251">
    <property type="entry name" value="STK_FNIP-Repeat"/>
</dbReference>
<dbReference type="PANTHER" id="PTHR32134">
    <property type="entry name" value="FNIP REPEAT-CONTAINING PROTEIN"/>
    <property type="match status" value="1"/>
</dbReference>
<dbReference type="Gene3D" id="3.80.10.10">
    <property type="entry name" value="Ribonuclease Inhibitor"/>
    <property type="match status" value="1"/>
</dbReference>
<evidence type="ECO:0000313" key="1">
    <source>
        <dbReference type="EMBL" id="AYV80180.1"/>
    </source>
</evidence>
<dbReference type="PANTHER" id="PTHR32134:SF169">
    <property type="entry name" value="FNIP REPEAT-CONTAINING PROTEIN-RELATED"/>
    <property type="match status" value="1"/>
</dbReference>
<proteinExistence type="predicted"/>